<dbReference type="GO" id="GO:0004812">
    <property type="term" value="F:aminoacyl-tRNA ligase activity"/>
    <property type="evidence" value="ECO:0007669"/>
    <property type="project" value="UniProtKB-KW"/>
</dbReference>
<dbReference type="InterPro" id="IPR006843">
    <property type="entry name" value="PAP/fibrillin_dom"/>
</dbReference>
<dbReference type="GO" id="GO:0009536">
    <property type="term" value="C:plastid"/>
    <property type="evidence" value="ECO:0007669"/>
    <property type="project" value="UniProtKB-SubCell"/>
</dbReference>
<evidence type="ECO:0000256" key="9">
    <source>
        <dbReference type="RuleBase" id="RU363036"/>
    </source>
</evidence>
<dbReference type="AlphaFoldDB" id="A0A7J7P7L6"/>
<evidence type="ECO:0000256" key="2">
    <source>
        <dbReference type="ARBA" id="ARBA00022598"/>
    </source>
</evidence>
<evidence type="ECO:0000313" key="12">
    <source>
        <dbReference type="Proteomes" id="UP000541444"/>
    </source>
</evidence>
<comment type="subcellular location">
    <subcellularLocation>
        <location evidence="1">Plastid</location>
    </subcellularLocation>
</comment>
<comment type="similarity">
    <text evidence="9">Belongs to the class-I aminoacyl-tRNA synthetase family.</text>
</comment>
<keyword evidence="2 9" id="KW-0436">Ligase</keyword>
<comment type="caution">
    <text evidence="11">The sequence shown here is derived from an EMBL/GenBank/DDBJ whole genome shotgun (WGS) entry which is preliminary data.</text>
</comment>
<dbReference type="Pfam" id="PF04755">
    <property type="entry name" value="PAP_fibrillin"/>
    <property type="match status" value="1"/>
</dbReference>
<dbReference type="Proteomes" id="UP000541444">
    <property type="component" value="Unassembled WGS sequence"/>
</dbReference>
<dbReference type="GO" id="GO:0005524">
    <property type="term" value="F:ATP binding"/>
    <property type="evidence" value="ECO:0007669"/>
    <property type="project" value="UniProtKB-KW"/>
</dbReference>
<accession>A0A7J7P7L6</accession>
<dbReference type="InterPro" id="IPR014729">
    <property type="entry name" value="Rossmann-like_a/b/a_fold"/>
</dbReference>
<name>A0A7J7P7L6_9MAGN</name>
<keyword evidence="4 9" id="KW-0547">Nucleotide-binding</keyword>
<dbReference type="SUPFAM" id="SSF52374">
    <property type="entry name" value="Nucleotidylyl transferase"/>
    <property type="match status" value="1"/>
</dbReference>
<evidence type="ECO:0000256" key="3">
    <source>
        <dbReference type="ARBA" id="ARBA00022640"/>
    </source>
</evidence>
<keyword evidence="12" id="KW-1185">Reference proteome</keyword>
<keyword evidence="7" id="KW-0809">Transit peptide</keyword>
<gene>
    <name evidence="11" type="ORF">GIB67_030480</name>
</gene>
<evidence type="ECO:0000256" key="4">
    <source>
        <dbReference type="ARBA" id="ARBA00022741"/>
    </source>
</evidence>
<dbReference type="InterPro" id="IPR002305">
    <property type="entry name" value="aa-tRNA-synth_Ic"/>
</dbReference>
<keyword evidence="3" id="KW-0934">Plastid</keyword>
<evidence type="ECO:0000256" key="8">
    <source>
        <dbReference type="ARBA" id="ARBA00023146"/>
    </source>
</evidence>
<evidence type="ECO:0000256" key="6">
    <source>
        <dbReference type="ARBA" id="ARBA00022917"/>
    </source>
</evidence>
<reference evidence="11 12" key="1">
    <citation type="journal article" date="2020" name="IScience">
        <title>Genome Sequencing of the Endangered Kingdonia uniflora (Circaeasteraceae, Ranunculales) Reveals Potential Mechanisms of Evolutionary Specialization.</title>
        <authorList>
            <person name="Sun Y."/>
            <person name="Deng T."/>
            <person name="Zhang A."/>
            <person name="Moore M.J."/>
            <person name="Landis J.B."/>
            <person name="Lin N."/>
            <person name="Zhang H."/>
            <person name="Zhang X."/>
            <person name="Huang J."/>
            <person name="Zhang X."/>
            <person name="Sun H."/>
            <person name="Wang H."/>
        </authorList>
    </citation>
    <scope>NUCLEOTIDE SEQUENCE [LARGE SCALE GENOMIC DNA]</scope>
    <source>
        <strain evidence="11">TB1705</strain>
        <tissue evidence="11">Leaf</tissue>
    </source>
</reference>
<dbReference type="EMBL" id="JACGCM010000203">
    <property type="protein sequence ID" value="KAF6175262.1"/>
    <property type="molecule type" value="Genomic_DNA"/>
</dbReference>
<evidence type="ECO:0000256" key="7">
    <source>
        <dbReference type="ARBA" id="ARBA00022946"/>
    </source>
</evidence>
<protein>
    <recommendedName>
        <fullName evidence="10">Plastid lipid-associated protein/fibrillin conserved domain-containing protein</fullName>
    </recommendedName>
</protein>
<proteinExistence type="inferred from homology"/>
<dbReference type="Gene3D" id="3.40.50.620">
    <property type="entry name" value="HUPs"/>
    <property type="match status" value="1"/>
</dbReference>
<keyword evidence="6 9" id="KW-0648">Protein biosynthesis</keyword>
<dbReference type="GO" id="GO:0006418">
    <property type="term" value="P:tRNA aminoacylation for protein translation"/>
    <property type="evidence" value="ECO:0007669"/>
    <property type="project" value="InterPro"/>
</dbReference>
<keyword evidence="8 9" id="KW-0030">Aminoacyl-tRNA synthetase</keyword>
<feature type="domain" description="Plastid lipid-associated protein/fibrillin conserved" evidence="10">
    <location>
        <begin position="195"/>
        <end position="344"/>
    </location>
</feature>
<keyword evidence="5 9" id="KW-0067">ATP-binding</keyword>
<dbReference type="Pfam" id="PF00579">
    <property type="entry name" value="tRNA-synt_1b"/>
    <property type="match status" value="1"/>
</dbReference>
<dbReference type="OrthoDB" id="498392at2759"/>
<evidence type="ECO:0000256" key="1">
    <source>
        <dbReference type="ARBA" id="ARBA00004474"/>
    </source>
</evidence>
<evidence type="ECO:0000256" key="5">
    <source>
        <dbReference type="ARBA" id="ARBA00022840"/>
    </source>
</evidence>
<evidence type="ECO:0000259" key="10">
    <source>
        <dbReference type="Pfam" id="PF04755"/>
    </source>
</evidence>
<evidence type="ECO:0000313" key="11">
    <source>
        <dbReference type="EMBL" id="KAF6175262.1"/>
    </source>
</evidence>
<sequence>MRRHIATLLDIRLGRQRTPSSYLLSDAFHDIFRQQPAVFTAADICQLEMDQRKINVLAREYCDVIKRKNKPIILSHHMLPGLQKGQEKMSKRETTSSIFMEDEEVTHELSGFSNTKLNQARPVFRVRSTEDGEYTPVPEEVSGGRVAPAVPVEAIEPSEIDTLKKVFIDLLYGTDRGLTASSDTRAEIIELITQYTSFVGLFPLLTRGTLPLVKVEEISQTIDSENFTVQNSVQFTGPLATTSLSINAKFEIKFEQGIIGTPQLTDSIVPEDVDFLGQKIDLVPFKGLITSLQDKTSSVVKSISSRPPLKFAITNDRAQSWLLTTYLDEDLRISKGDGGSVFVLIKDGSSLLNLDTLSNP</sequence>
<dbReference type="InterPro" id="IPR039633">
    <property type="entry name" value="PAP"/>
</dbReference>
<dbReference type="PANTHER" id="PTHR31906">
    <property type="entry name" value="PLASTID-LIPID-ASSOCIATED PROTEIN 4, CHLOROPLASTIC-RELATED"/>
    <property type="match status" value="1"/>
</dbReference>
<organism evidence="11 12">
    <name type="scientific">Kingdonia uniflora</name>
    <dbReference type="NCBI Taxonomy" id="39325"/>
    <lineage>
        <taxon>Eukaryota</taxon>
        <taxon>Viridiplantae</taxon>
        <taxon>Streptophyta</taxon>
        <taxon>Embryophyta</taxon>
        <taxon>Tracheophyta</taxon>
        <taxon>Spermatophyta</taxon>
        <taxon>Magnoliopsida</taxon>
        <taxon>Ranunculales</taxon>
        <taxon>Circaeasteraceae</taxon>
        <taxon>Kingdonia</taxon>
    </lineage>
</organism>